<name>A0ABQ5A6V3_9ASTR</name>
<accession>A0ABQ5A6V3</accession>
<reference evidence="2" key="2">
    <citation type="submission" date="2022-01" db="EMBL/GenBank/DDBJ databases">
        <authorList>
            <person name="Yamashiro T."/>
            <person name="Shiraishi A."/>
            <person name="Satake H."/>
            <person name="Nakayama K."/>
        </authorList>
    </citation>
    <scope>NUCLEOTIDE SEQUENCE</scope>
</reference>
<comment type="caution">
    <text evidence="2">The sequence shown here is derived from an EMBL/GenBank/DDBJ whole genome shotgun (WGS) entry which is preliminary data.</text>
</comment>
<evidence type="ECO:0000313" key="3">
    <source>
        <dbReference type="Proteomes" id="UP001151760"/>
    </source>
</evidence>
<evidence type="ECO:0000313" key="2">
    <source>
        <dbReference type="EMBL" id="GJS98370.1"/>
    </source>
</evidence>
<dbReference type="EMBL" id="BQNB010012038">
    <property type="protein sequence ID" value="GJS98370.1"/>
    <property type="molecule type" value="Genomic_DNA"/>
</dbReference>
<feature type="region of interest" description="Disordered" evidence="1">
    <location>
        <begin position="366"/>
        <end position="395"/>
    </location>
</feature>
<organism evidence="2 3">
    <name type="scientific">Tanacetum coccineum</name>
    <dbReference type="NCBI Taxonomy" id="301880"/>
    <lineage>
        <taxon>Eukaryota</taxon>
        <taxon>Viridiplantae</taxon>
        <taxon>Streptophyta</taxon>
        <taxon>Embryophyta</taxon>
        <taxon>Tracheophyta</taxon>
        <taxon>Spermatophyta</taxon>
        <taxon>Magnoliopsida</taxon>
        <taxon>eudicotyledons</taxon>
        <taxon>Gunneridae</taxon>
        <taxon>Pentapetalae</taxon>
        <taxon>asterids</taxon>
        <taxon>campanulids</taxon>
        <taxon>Asterales</taxon>
        <taxon>Asteraceae</taxon>
        <taxon>Asteroideae</taxon>
        <taxon>Anthemideae</taxon>
        <taxon>Anthemidinae</taxon>
        <taxon>Tanacetum</taxon>
    </lineage>
</organism>
<gene>
    <name evidence="2" type="ORF">Tco_0819540</name>
</gene>
<dbReference type="Proteomes" id="UP001151760">
    <property type="component" value="Unassembled WGS sequence"/>
</dbReference>
<feature type="compositionally biased region" description="Basic and acidic residues" evidence="1">
    <location>
        <begin position="366"/>
        <end position="384"/>
    </location>
</feature>
<feature type="compositionally biased region" description="Pro residues" evidence="1">
    <location>
        <begin position="505"/>
        <end position="519"/>
    </location>
</feature>
<protein>
    <submittedName>
        <fullName evidence="2">Uncharacterized protein</fullName>
    </submittedName>
</protein>
<proteinExistence type="predicted"/>
<feature type="compositionally biased region" description="Low complexity" evidence="1">
    <location>
        <begin position="495"/>
        <end position="504"/>
    </location>
</feature>
<feature type="region of interest" description="Disordered" evidence="1">
    <location>
        <begin position="488"/>
        <end position="521"/>
    </location>
</feature>
<reference evidence="2" key="1">
    <citation type="journal article" date="2022" name="Int. J. Mol. Sci.">
        <title>Draft Genome of Tanacetum Coccineum: Genomic Comparison of Closely Related Tanacetum-Family Plants.</title>
        <authorList>
            <person name="Yamashiro T."/>
            <person name="Shiraishi A."/>
            <person name="Nakayama K."/>
            <person name="Satake H."/>
        </authorList>
    </citation>
    <scope>NUCLEOTIDE SEQUENCE</scope>
</reference>
<evidence type="ECO:0000256" key="1">
    <source>
        <dbReference type="SAM" id="MobiDB-lite"/>
    </source>
</evidence>
<sequence>MKIYKGKQVDATLYHGMIGSLMYLTSSRPDLIYAFCLCAQYQMPTTLDVRKLDVVHQEALSSYVTNLLAGRPKIKRALSSRIYLLDQKARYEKHFSGNIETFGRGNGRVMVEKRLEIRKCNRRLNPRKIQRKPTFQVVLDVLALTPCYSAFLIIADVPEVYMHQFWDSVYKHDILYRFKMDKMKRFKLTLEIFKDISKICPRVQGQDFDALPTDEYIVSFLRELRHTKEINSLNDVIVDQMHQPWRTFASIINRSLSGKTTSLDKLRLSGAQIHWEATQIYGVILPESLTSLEMKETKAYKTYLGFATGATPPKITRKFKKAYPSKKDLNLNLVLVDEEPKSAKKKVSTKKTTKKQSIGLVLRDTHVETSSKRKERKSLRDFHKTHPSGFGTVTKTAPSAAKIKPFVTNEGTGVKPGVPDVIEEESTENDEEEEEDEFVKTLSIDTYNEDETKITDKAKGDEDEEMDYTTSQLCDDVDIRLNKPVQADDETVQKSTIIPQSIPSFTPPPPQSTPTPPPTTEATNLPCTLPNFASVFQFDNRVIALEKEVAELKRNDPLNTQVTALLDEHLDSRLGATKDELMNYLSASITTRITKQVKNQLPQILPIFRIHFDIQTKSLPLLFWIHPRRNYLEEPFTHKEEMAPMASSDPENLKFFSLRKLLYFKEYELGLLRTELEKITDKSKKGIGYNAVPSPHPLILNRPTTRSEERRVGKECAEFFSSRRRRHTRYWNVTGVQTCALPI</sequence>
<keyword evidence="3" id="KW-1185">Reference proteome</keyword>